<organism evidence="3 4">
    <name type="scientific">Oryza rufipogon</name>
    <name type="common">Brownbeard rice</name>
    <name type="synonym">Asian wild rice</name>
    <dbReference type="NCBI Taxonomy" id="4529"/>
    <lineage>
        <taxon>Eukaryota</taxon>
        <taxon>Viridiplantae</taxon>
        <taxon>Streptophyta</taxon>
        <taxon>Embryophyta</taxon>
        <taxon>Tracheophyta</taxon>
        <taxon>Spermatophyta</taxon>
        <taxon>Magnoliopsida</taxon>
        <taxon>Liliopsida</taxon>
        <taxon>Poales</taxon>
        <taxon>Poaceae</taxon>
        <taxon>BOP clade</taxon>
        <taxon>Oryzoideae</taxon>
        <taxon>Oryzeae</taxon>
        <taxon>Oryzinae</taxon>
        <taxon>Oryza</taxon>
    </lineage>
</organism>
<sequence>MDHHPPPPSPPRDSGGSLEVRLFYVRLSPRGPTPPPRLALALRSSRGGDEEEAPTPLSLPLRLDRRDPASGEATYVSTASARLPPPSAAFEVADHRGAALLRGSLRRCPDAKPDSSPAWAIDCIPAAGAEAETSAFEVYVAGCCAGEPAVLTCALRLATPEEQKAAGGLVRRRSPTSNVAMWREKAAEAEVMKESVRREKECVQHLLNAKTEELSRKSSECGRLQEKGLSLAKELAALKLSTDMNLQEEEILKLASLGNHGNAANAVDVLTRSLALRNKSYKELMIQCNVLGRSESRSQQRFEKAKELIKKLKARVQDLEKEQEEKENGVIRDLRSAKKFKADQTNSGNTTVNNGFSGLAAGCGDYPMKLDEVVQDPCDKPGPSPEAKNDLNIKDKMDDKHADVIDLDADDSVFQHEHKKGLSAKPFGNDGNDLDFKSRSSLQEHYRKESITCKTYVAEENSFLKPSMVTERSALQESFTTNKLQSFQETPVLRSMKATTSTWEKETLTIDGISKQATRMAPGTGPQQVHNFNSLSDDFQIPIRNLGGEGTGKSVGKWCKGVATPGSLNTNANKRNLIAVGPDGRGGKVKILRDLGKFQDSKTQALWPKAQKVGSRGGQSQIDHFFGKR</sequence>
<dbReference type="PANTHER" id="PTHR47344">
    <property type="entry name" value="RING ZINC FINGER PROTEIN-RELATED"/>
    <property type="match status" value="1"/>
</dbReference>
<proteinExistence type="predicted"/>
<evidence type="ECO:0000313" key="3">
    <source>
        <dbReference type="EnsemblPlants" id="ORUFI08G03390.1"/>
    </source>
</evidence>
<dbReference type="PANTHER" id="PTHR47344:SF1">
    <property type="entry name" value="RING ZINC FINGER PROTEIN-RELATED"/>
    <property type="match status" value="1"/>
</dbReference>
<feature type="region of interest" description="Disordered" evidence="2">
    <location>
        <begin position="26"/>
        <end position="70"/>
    </location>
</feature>
<reference evidence="3" key="2">
    <citation type="submission" date="2015-06" db="UniProtKB">
        <authorList>
            <consortium name="EnsemblPlants"/>
        </authorList>
    </citation>
    <scope>IDENTIFICATION</scope>
</reference>
<evidence type="ECO:0000256" key="2">
    <source>
        <dbReference type="SAM" id="MobiDB-lite"/>
    </source>
</evidence>
<dbReference type="eggNOG" id="KOG0827">
    <property type="taxonomic scope" value="Eukaryota"/>
</dbReference>
<protein>
    <submittedName>
        <fullName evidence="3">Uncharacterized protein</fullName>
    </submittedName>
</protein>
<dbReference type="Proteomes" id="UP000008022">
    <property type="component" value="Unassembled WGS sequence"/>
</dbReference>
<keyword evidence="1" id="KW-0175">Coiled coil</keyword>
<dbReference type="STRING" id="4529.A0A0E0QEE0"/>
<dbReference type="Gramene" id="ORUFI08G03390.1">
    <property type="protein sequence ID" value="ORUFI08G03390.1"/>
    <property type="gene ID" value="ORUFI08G03390"/>
</dbReference>
<evidence type="ECO:0000256" key="1">
    <source>
        <dbReference type="SAM" id="Coils"/>
    </source>
</evidence>
<dbReference type="AlphaFoldDB" id="A0A0E0QEE0"/>
<keyword evidence="4" id="KW-1185">Reference proteome</keyword>
<feature type="coiled-coil region" evidence="1">
    <location>
        <begin position="179"/>
        <end position="227"/>
    </location>
</feature>
<feature type="coiled-coil region" evidence="1">
    <location>
        <begin position="295"/>
        <end position="329"/>
    </location>
</feature>
<dbReference type="EnsemblPlants" id="ORUFI08G03390.1">
    <property type="protein sequence ID" value="ORUFI08G03390.1"/>
    <property type="gene ID" value="ORUFI08G03390"/>
</dbReference>
<accession>A0A0E0QEE0</accession>
<name>A0A0E0QEE0_ORYRU</name>
<evidence type="ECO:0000313" key="4">
    <source>
        <dbReference type="Proteomes" id="UP000008022"/>
    </source>
</evidence>
<reference evidence="4" key="1">
    <citation type="submission" date="2013-06" db="EMBL/GenBank/DDBJ databases">
        <authorList>
            <person name="Zhao Q."/>
        </authorList>
    </citation>
    <scope>NUCLEOTIDE SEQUENCE</scope>
    <source>
        <strain evidence="4">cv. W1943</strain>
    </source>
</reference>